<dbReference type="GeneID" id="92751321"/>
<reference evidence="1 2" key="1">
    <citation type="submission" date="2024-06" db="EMBL/GenBank/DDBJ databases">
        <title>Sorghum-associated microbial communities from plants grown in Nebraska, USA.</title>
        <authorList>
            <person name="Schachtman D."/>
        </authorList>
    </citation>
    <scope>NUCLEOTIDE SEQUENCE [LARGE SCALE GENOMIC DNA]</scope>
    <source>
        <strain evidence="1 2">3552</strain>
    </source>
</reference>
<accession>A0ABV2P1S2</accession>
<evidence type="ECO:0000313" key="2">
    <source>
        <dbReference type="Proteomes" id="UP001549307"/>
    </source>
</evidence>
<dbReference type="Proteomes" id="UP001549307">
    <property type="component" value="Unassembled WGS sequence"/>
</dbReference>
<comment type="caution">
    <text evidence="1">The sequence shown here is derived from an EMBL/GenBank/DDBJ whole genome shotgun (WGS) entry which is preliminary data.</text>
</comment>
<proteinExistence type="predicted"/>
<name>A0ABV2P1S2_9MICC</name>
<sequence length="52" mass="5765">MNSTELEILVQSAIEGIKQHQLGEDDLVESKAEWPEPALKILTLVQSSSEET</sequence>
<keyword evidence="2" id="KW-1185">Reference proteome</keyword>
<dbReference type="RefSeq" id="WP_354226125.1">
    <property type="nucleotide sequence ID" value="NZ_JBEPSN010000001.1"/>
</dbReference>
<dbReference type="EMBL" id="JBEPSN010000001">
    <property type="protein sequence ID" value="MET4538589.1"/>
    <property type="molecule type" value="Genomic_DNA"/>
</dbReference>
<protein>
    <submittedName>
        <fullName evidence="1">Uncharacterized protein</fullName>
    </submittedName>
</protein>
<organism evidence="1 2">
    <name type="scientific">Arthrobacter bambusae</name>
    <dbReference type="NCBI Taxonomy" id="1338426"/>
    <lineage>
        <taxon>Bacteria</taxon>
        <taxon>Bacillati</taxon>
        <taxon>Actinomycetota</taxon>
        <taxon>Actinomycetes</taxon>
        <taxon>Micrococcales</taxon>
        <taxon>Micrococcaceae</taxon>
        <taxon>Arthrobacter</taxon>
    </lineage>
</organism>
<evidence type="ECO:0000313" key="1">
    <source>
        <dbReference type="EMBL" id="MET4538589.1"/>
    </source>
</evidence>
<gene>
    <name evidence="1" type="ORF">ABIE37_000344</name>
</gene>